<proteinExistence type="predicted"/>
<feature type="non-terminal residue" evidence="1">
    <location>
        <position position="36"/>
    </location>
</feature>
<reference evidence="1" key="1">
    <citation type="submission" date="2023-05" db="EMBL/GenBank/DDBJ databases">
        <authorList>
            <person name="Stuckert A."/>
        </authorList>
    </citation>
    <scope>NUCLEOTIDE SEQUENCE</scope>
</reference>
<accession>A0ABN9GGY7</accession>
<protein>
    <submittedName>
        <fullName evidence="1">Uncharacterized protein</fullName>
    </submittedName>
</protein>
<name>A0ABN9GGY7_9NEOB</name>
<sequence length="36" mass="3923">MSCQSAPGHWSMHAINLHSALHIYCTFTSVPNPQGV</sequence>
<organism evidence="1 2">
    <name type="scientific">Staurois parvus</name>
    <dbReference type="NCBI Taxonomy" id="386267"/>
    <lineage>
        <taxon>Eukaryota</taxon>
        <taxon>Metazoa</taxon>
        <taxon>Chordata</taxon>
        <taxon>Craniata</taxon>
        <taxon>Vertebrata</taxon>
        <taxon>Euteleostomi</taxon>
        <taxon>Amphibia</taxon>
        <taxon>Batrachia</taxon>
        <taxon>Anura</taxon>
        <taxon>Neobatrachia</taxon>
        <taxon>Ranoidea</taxon>
        <taxon>Ranidae</taxon>
        <taxon>Staurois</taxon>
    </lineage>
</organism>
<keyword evidence="2" id="KW-1185">Reference proteome</keyword>
<dbReference type="EMBL" id="CATNWA010018656">
    <property type="protein sequence ID" value="CAI9608712.1"/>
    <property type="molecule type" value="Genomic_DNA"/>
</dbReference>
<dbReference type="Proteomes" id="UP001162483">
    <property type="component" value="Unassembled WGS sequence"/>
</dbReference>
<evidence type="ECO:0000313" key="2">
    <source>
        <dbReference type="Proteomes" id="UP001162483"/>
    </source>
</evidence>
<evidence type="ECO:0000313" key="1">
    <source>
        <dbReference type="EMBL" id="CAI9608712.1"/>
    </source>
</evidence>
<comment type="caution">
    <text evidence="1">The sequence shown here is derived from an EMBL/GenBank/DDBJ whole genome shotgun (WGS) entry which is preliminary data.</text>
</comment>
<gene>
    <name evidence="1" type="ORF">SPARVUS_LOCUS14142327</name>
</gene>